<feature type="region of interest" description="Disordered" evidence="1">
    <location>
        <begin position="1745"/>
        <end position="1794"/>
    </location>
</feature>
<feature type="region of interest" description="Disordered" evidence="1">
    <location>
        <begin position="3006"/>
        <end position="3042"/>
    </location>
</feature>
<feature type="region of interest" description="Disordered" evidence="1">
    <location>
        <begin position="2102"/>
        <end position="2147"/>
    </location>
</feature>
<feature type="region of interest" description="Disordered" evidence="1">
    <location>
        <begin position="3646"/>
        <end position="3671"/>
    </location>
</feature>
<feature type="compositionally biased region" description="Low complexity" evidence="1">
    <location>
        <begin position="1602"/>
        <end position="1615"/>
    </location>
</feature>
<feature type="region of interest" description="Disordered" evidence="1">
    <location>
        <begin position="2902"/>
        <end position="2924"/>
    </location>
</feature>
<feature type="region of interest" description="Disordered" evidence="1">
    <location>
        <begin position="3223"/>
        <end position="3292"/>
    </location>
</feature>
<name>T1EZ86_HELRO</name>
<feature type="region of interest" description="Disordered" evidence="1">
    <location>
        <begin position="1041"/>
        <end position="1085"/>
    </location>
</feature>
<feature type="compositionally biased region" description="Basic and acidic residues" evidence="1">
    <location>
        <begin position="2050"/>
        <end position="2062"/>
    </location>
</feature>
<dbReference type="HOGENOM" id="CLU_224059_0_0_1"/>
<feature type="compositionally biased region" description="Basic and acidic residues" evidence="1">
    <location>
        <begin position="1616"/>
        <end position="1637"/>
    </location>
</feature>
<evidence type="ECO:0000313" key="3">
    <source>
        <dbReference type="EnsemblMetazoa" id="HelroP167302"/>
    </source>
</evidence>
<feature type="compositionally biased region" description="Polar residues" evidence="1">
    <location>
        <begin position="3855"/>
        <end position="3864"/>
    </location>
</feature>
<feature type="compositionally biased region" description="Polar residues" evidence="1">
    <location>
        <begin position="1953"/>
        <end position="1963"/>
    </location>
</feature>
<dbReference type="InParanoid" id="T1EZ86"/>
<feature type="compositionally biased region" description="Low complexity" evidence="1">
    <location>
        <begin position="1006"/>
        <end position="1023"/>
    </location>
</feature>
<feature type="compositionally biased region" description="Polar residues" evidence="1">
    <location>
        <begin position="3709"/>
        <end position="3720"/>
    </location>
</feature>
<feature type="compositionally biased region" description="Basic and acidic residues" evidence="1">
    <location>
        <begin position="945"/>
        <end position="956"/>
    </location>
</feature>
<keyword evidence="4" id="KW-1185">Reference proteome</keyword>
<feature type="compositionally biased region" description="Polar residues" evidence="1">
    <location>
        <begin position="2102"/>
        <end position="2115"/>
    </location>
</feature>
<evidence type="ECO:0000313" key="4">
    <source>
        <dbReference type="Proteomes" id="UP000015101"/>
    </source>
</evidence>
<feature type="compositionally biased region" description="Basic and acidic residues" evidence="1">
    <location>
        <begin position="3616"/>
        <end position="3626"/>
    </location>
</feature>
<dbReference type="OMA" id="ISAMFRN"/>
<gene>
    <name evidence="3" type="primary">20201886</name>
    <name evidence="2" type="ORF">HELRODRAFT_167302</name>
</gene>
<feature type="region of interest" description="Disordered" evidence="1">
    <location>
        <begin position="3842"/>
        <end position="3865"/>
    </location>
</feature>
<dbReference type="EMBL" id="AMQM01002750">
    <property type="status" value="NOT_ANNOTATED_CDS"/>
    <property type="molecule type" value="Genomic_DNA"/>
</dbReference>
<feature type="region of interest" description="Disordered" evidence="1">
    <location>
        <begin position="3438"/>
        <end position="3477"/>
    </location>
</feature>
<proteinExistence type="predicted"/>
<feature type="region of interest" description="Disordered" evidence="1">
    <location>
        <begin position="1600"/>
        <end position="1637"/>
    </location>
</feature>
<feature type="compositionally biased region" description="Basic and acidic residues" evidence="1">
    <location>
        <begin position="1548"/>
        <end position="1563"/>
    </location>
</feature>
<dbReference type="EnsemblMetazoa" id="HelroT167302">
    <property type="protein sequence ID" value="HelroP167302"/>
    <property type="gene ID" value="HelroG167302"/>
</dbReference>
<feature type="compositionally biased region" description="Polar residues" evidence="1">
    <location>
        <begin position="3246"/>
        <end position="3263"/>
    </location>
</feature>
<evidence type="ECO:0000256" key="1">
    <source>
        <dbReference type="SAM" id="MobiDB-lite"/>
    </source>
</evidence>
<dbReference type="CTD" id="20201886"/>
<feature type="region of interest" description="Disordered" evidence="1">
    <location>
        <begin position="3709"/>
        <end position="3729"/>
    </location>
</feature>
<feature type="compositionally biased region" description="Basic and acidic residues" evidence="1">
    <location>
        <begin position="968"/>
        <end position="1002"/>
    </location>
</feature>
<dbReference type="KEGG" id="hro:HELRODRAFT_167302"/>
<feature type="compositionally biased region" description="Basic and acidic residues" evidence="1">
    <location>
        <begin position="737"/>
        <end position="746"/>
    </location>
</feature>
<feature type="compositionally biased region" description="Polar residues" evidence="1">
    <location>
        <begin position="2914"/>
        <end position="2924"/>
    </location>
</feature>
<feature type="region of interest" description="Disordered" evidence="1">
    <location>
        <begin position="2034"/>
        <end position="2083"/>
    </location>
</feature>
<feature type="compositionally biased region" description="Low complexity" evidence="1">
    <location>
        <begin position="3534"/>
        <end position="3544"/>
    </location>
</feature>
<feature type="compositionally biased region" description="Polar residues" evidence="1">
    <location>
        <begin position="2064"/>
        <end position="2083"/>
    </location>
</feature>
<feature type="region of interest" description="Disordered" evidence="1">
    <location>
        <begin position="3088"/>
        <end position="3119"/>
    </location>
</feature>
<feature type="region of interest" description="Disordered" evidence="1">
    <location>
        <begin position="1542"/>
        <end position="1571"/>
    </location>
</feature>
<feature type="region of interest" description="Disordered" evidence="1">
    <location>
        <begin position="899"/>
        <end position="1023"/>
    </location>
</feature>
<feature type="compositionally biased region" description="Basic and acidic residues" evidence="1">
    <location>
        <begin position="3088"/>
        <end position="3102"/>
    </location>
</feature>
<feature type="compositionally biased region" description="Basic and acidic residues" evidence="1">
    <location>
        <begin position="694"/>
        <end position="711"/>
    </location>
</feature>
<feature type="region of interest" description="Disordered" evidence="1">
    <location>
        <begin position="3891"/>
        <end position="3914"/>
    </location>
</feature>
<feature type="compositionally biased region" description="Polar residues" evidence="1">
    <location>
        <begin position="3015"/>
        <end position="3032"/>
    </location>
</feature>
<reference evidence="4" key="1">
    <citation type="submission" date="2012-12" db="EMBL/GenBank/DDBJ databases">
        <authorList>
            <person name="Hellsten U."/>
            <person name="Grimwood J."/>
            <person name="Chapman J.A."/>
            <person name="Shapiro H."/>
            <person name="Aerts A."/>
            <person name="Otillar R.P."/>
            <person name="Terry A.Y."/>
            <person name="Boore J.L."/>
            <person name="Simakov O."/>
            <person name="Marletaz F."/>
            <person name="Cho S.-J."/>
            <person name="Edsinger-Gonzales E."/>
            <person name="Havlak P."/>
            <person name="Kuo D.-H."/>
            <person name="Larsson T."/>
            <person name="Lv J."/>
            <person name="Arendt D."/>
            <person name="Savage R."/>
            <person name="Osoegawa K."/>
            <person name="de Jong P."/>
            <person name="Lindberg D.R."/>
            <person name="Seaver E.C."/>
            <person name="Weisblat D.A."/>
            <person name="Putnam N.H."/>
            <person name="Grigoriev I.V."/>
            <person name="Rokhsar D.S."/>
        </authorList>
    </citation>
    <scope>NUCLEOTIDE SEQUENCE</scope>
</reference>
<evidence type="ECO:0000313" key="2">
    <source>
        <dbReference type="EMBL" id="ESO10804.1"/>
    </source>
</evidence>
<feature type="compositionally biased region" description="Polar residues" evidence="1">
    <location>
        <begin position="3438"/>
        <end position="3449"/>
    </location>
</feature>
<dbReference type="Proteomes" id="UP000015101">
    <property type="component" value="Unassembled WGS sequence"/>
</dbReference>
<dbReference type="EMBL" id="KB095858">
    <property type="protein sequence ID" value="ESO10804.1"/>
    <property type="molecule type" value="Genomic_DNA"/>
</dbReference>
<dbReference type="RefSeq" id="XP_009011073.1">
    <property type="nucleotide sequence ID" value="XM_009012825.1"/>
</dbReference>
<feature type="region of interest" description="Disordered" evidence="1">
    <location>
        <begin position="281"/>
        <end position="330"/>
    </location>
</feature>
<feature type="compositionally biased region" description="Low complexity" evidence="1">
    <location>
        <begin position="3107"/>
        <end position="3119"/>
    </location>
</feature>
<feature type="compositionally biased region" description="Polar residues" evidence="1">
    <location>
        <begin position="1053"/>
        <end position="1067"/>
    </location>
</feature>
<reference evidence="3" key="3">
    <citation type="submission" date="2015-06" db="UniProtKB">
        <authorList>
            <consortium name="EnsemblMetazoa"/>
        </authorList>
    </citation>
    <scope>IDENTIFICATION</scope>
</reference>
<dbReference type="GeneID" id="20201886"/>
<feature type="region of interest" description="Disordered" evidence="1">
    <location>
        <begin position="1940"/>
        <end position="1965"/>
    </location>
</feature>
<feature type="region of interest" description="Disordered" evidence="1">
    <location>
        <begin position="3522"/>
        <end position="3626"/>
    </location>
</feature>
<feature type="compositionally biased region" description="Polar residues" evidence="1">
    <location>
        <begin position="3225"/>
        <end position="3238"/>
    </location>
</feature>
<feature type="compositionally biased region" description="Basic and acidic residues" evidence="1">
    <location>
        <begin position="1774"/>
        <end position="1791"/>
    </location>
</feature>
<feature type="compositionally biased region" description="Polar residues" evidence="1">
    <location>
        <begin position="281"/>
        <end position="291"/>
    </location>
</feature>
<feature type="compositionally biased region" description="Polar residues" evidence="1">
    <location>
        <begin position="3589"/>
        <end position="3599"/>
    </location>
</feature>
<feature type="region of interest" description="Disordered" evidence="1">
    <location>
        <begin position="694"/>
        <end position="746"/>
    </location>
</feature>
<feature type="compositionally biased region" description="Polar residues" evidence="1">
    <location>
        <begin position="1745"/>
        <end position="1773"/>
    </location>
</feature>
<feature type="compositionally biased region" description="Polar residues" evidence="1">
    <location>
        <begin position="3274"/>
        <end position="3291"/>
    </location>
</feature>
<feature type="compositionally biased region" description="Basic and acidic residues" evidence="1">
    <location>
        <begin position="3450"/>
        <end position="3466"/>
    </location>
</feature>
<reference evidence="2 4" key="2">
    <citation type="journal article" date="2013" name="Nature">
        <title>Insights into bilaterian evolution from three spiralian genomes.</title>
        <authorList>
            <person name="Simakov O."/>
            <person name="Marletaz F."/>
            <person name="Cho S.J."/>
            <person name="Edsinger-Gonzales E."/>
            <person name="Havlak P."/>
            <person name="Hellsten U."/>
            <person name="Kuo D.H."/>
            <person name="Larsson T."/>
            <person name="Lv J."/>
            <person name="Arendt D."/>
            <person name="Savage R."/>
            <person name="Osoegawa K."/>
            <person name="de Jong P."/>
            <person name="Grimwood J."/>
            <person name="Chapman J.A."/>
            <person name="Shapiro H."/>
            <person name="Aerts A."/>
            <person name="Otillar R.P."/>
            <person name="Terry A.Y."/>
            <person name="Boore J.L."/>
            <person name="Grigoriev I.V."/>
            <person name="Lindberg D.R."/>
            <person name="Seaver E.C."/>
            <person name="Weisblat D.A."/>
            <person name="Putnam N.H."/>
            <person name="Rokhsar D.S."/>
        </authorList>
    </citation>
    <scope>NUCLEOTIDE SEQUENCE</scope>
</reference>
<sequence length="4028" mass="460011">MIQLKSGIIFEKSTTTCESELKLNYVNSQPEDKSSFKIKKFFKLHPKLQRIFKIIRRKRKTRLKKIYSLNGCETLENFPIKDVENRINDVKKSNRLQFSNEIFSKNDCHVVSGEDVEALNCENNEHSPIYFDSPLVAMSHPTNFSSSSQIGDSIKKRFCFNGNTDAKTSLSDIKNKFLYFLLAKTNKLKIGNESCNNVNNHSDRYCIKGLALNPARFWSKGTKSVNRRNKYYHNGTRSLPENNIFSKLSTSSKNIEIFKTEQNKLMNSSEKSDLLTSKFSSKETNLSNKDNSFLGRRSTRSVYSNRSRRSQRSSERNTSQSSSRNLQEENDLEIFPNAAFKPSASQFRHKFVCLRDSTNMVRCIHTQNFDPKKSVQFATKLEGGQNVMTCMRNDPDLGNRKLHYPPNEQPSDMIHLHCGKSNLDLTHKKLFVPPNEQRKVKKCPSNVYLSADNQFVVPKLSFSRDEPRTTSHVELHSTNIYAEAMFDKIENEISQNETYKMYKSRNDKKAKKLRNKDKKISKRILRLFSAHKKTNDKLRKSLKKNSAHDGQVESAIGQPVKKKIKTIIIKKDKTKSDKLEDDILKTEQSKNIRLINFGFINFKVGNVEKSKTGSVAKKVSIESKDQNVKYEPSVVSKGKKLNVKTNLSSQYISKNETPESKSKAVTTKITLPKETKKDVSKVIKPSKVIAKHESLKAKPGEHHAKSERAKITSEVQPPDVKIQKVEAKVESTNPKPKKGDSRVEKLEREATKFKSKVEKTEIKKRKIKSDVEPPNLNLKDVNKKVEKLKVEGKYKPREQIKVEPDKIISKVKPVTVEKRKDKSKFKKLKLETKEIRPKIVSPEKLQLNEMSSKNYMKDKIKKATSKVEKIPSKVELLEVKSKVKKPDVKPKTVTTKTNQLPIVEAKEGSSKIAKPTVKPDQLSSSTVEQLRRESLKIMKRKHIEPRKFTSKKEPPKSHNIIKTKTQKRVSEAESKKIIRNETAKINSKIEKSRNESKVKDSSIKQSSPATPGTTSTSEISEAASTTVIIIKKSNKTKTEPLKIYEQKLKPKTSKQLNVRKNTSNTIEPSKPDDDRHKNKMPTPITPAVIRPNIASKEFTKHFIEIPDKKVSFSKHTTEPDKTVSNNVRSKKNLKISREDVKPDVTSTVQPATTKKPCVEISACKLLKTYRPIIGEPLKLNESDHFNPLTKMRTEEYDPRTNKRLRNYISQSESCSSSTMEALMHFFPEKQLRKRYGVSKRSRNKKYPNSSTNCSSSYKLLSSPNNMITSTINKSNHEIVPQQKFYHRKNTDSLNNNRQVSYNSISSESIEKIDPANYFNFSRMLSTNTNARNLSTFFSSNTVVHNEAQQIVSNAYIHVKPATNTEHNSSKSETFLKPMPKTVLSTERVNKFKVMKKIISNIFQPRTKIDSFQKPMQFTLTKSKIEPKVKCFKNVTSEIFKLPPKSSVFKINGQRVKVFDTRQREKSLMKAQTRSSVISVESFLQPLKPTIKRTTSNVNIIKKLVKNVTDVSDEEENLSDAKQDGVAQTSSTVYKSCKNNLSSKSHSLTYEDKTSDSKTVEKSQKNIKSTSKLSIENKDVDLQKTPESHIKTMTSSLNNFNANSEISKSSSNVPSKSSEESLKNETETRISNETHKSFKSSDVRLNNIKKHTSSTFPTSAINVSLHEAPYKCYAGFDLFSNKVKLFWSSLTPRFKNVTEENKFKRKERMNEKSTTTILSEEYMRPGNAKNKPTNMKSVSIYPSNEKNCSVQSASEPNKSQDLSDDLSSICSTNKNTRESTHRDKTRSAKEDSSTINQEISSVEDLIRDSLVKIYSKKQISSTFPISSKDVSFNETNFKSYDDFNFFPNKVKLFWKNLTPKFTEKKENKENVSSAKKIPMKEFFLPENIEDNKSEHLKSLSEYPSNAIKFSVKSMSKSGDDQNLSSQLTSFNSIYESIRRDPSEAKIRDAKEGTSIKNQGTTSKNDSLKESPVFVHKKMQTCSIFPVSSQNLSLHETHSKSYGNFNSYPNKVKLFWNNLTPKLKHATVTNEPYMKREDNKTSTTKIHNKKFTKSEENNLKKCELSESGSKNEVSNSSGSVRNPIESNTNQLSVYISSTDLTQGNSWIDNPEQPTSFEITAPVRNKNIFSDENLSDKSRKPKKEKEVTENSISVNKNQLSNLSDSLKDTIESDKSQQLHTSISSFDLSRGRSWINNSDARKQSLDVITGTKNPYGTSEKILLSGHFKPKINRKIIENILNKNYVSNLGDSDKNQRLATTFTNSNDFSQESNWINNSQMNRHFAEYIASLRNKKIISDDNLFGRIFRSKNNVKLFENSKLRNKNQLITFNELPENAKKLPLNMNSIDIMHGNNWVDNNRASRQSVKTIASSVGNKRITSEKNLLNGNFRSQNIVEQSEISNSTSKNQVSNISGSLKNATKSNKNQHFSNMFSHKDVWVNNYETNRQIIDIIASLKIKNITSEEKLFNKIRRSEQIGRNLKNLKSASKNRFRNLSDGGAVKNALESSNGMKKLHIHMSSVDLTRADRWMNSSETKRENLKVTASTGNQRILSKTNFFEKNNTEKLFLNLFGSDTKKISSTALDKKISQKVDSKVLNANKIVSKGKLKVESYGNNNSFSNEIKQILKKITPMLKQITNNNELSNILNERKRRRDGNSFNAAYKDVGDRLDFRNPLRTSIRNETETHEKIQLNEKFSENKFADKKYEKFKFETKEQFSNSDALRKSTRLKPNLLFRNKYSALTNNNRSPVLQNINFVKDKISNNQIDNKLFFRSFSVLRQSNKPITHTDAIDRQQKFEGNVSGEKFSPTNSKKFWRTLTLMSNKQNVAADDAKIEQKIKIPKSPIPPVEDGRAFRQNVFHKTLQSLRKSPRTLEIEDYLTKSDSAWYLKNVPLIQQKFSRLKSNIVENKLDSDPNRRTKSRASSYKSPTQSKMNIDEIRSKDNYIKKISTPPLKDISFNKLDLSTNVPGKKIKVDALMTKYADSDRMKENLNNVNILKGKRSPTPITTVETAKNEHQKNEHQNVAVSKTPNNQTSSNVPLPSKLRSPSPHREFIESTLSSYKNYSNQRTTGTSSYQNKLKVVTHIPSRLNEYMKGKATERRKESLDQKPPHSTNKLSSSNFLSPPLKSPLLRREEIKSTILSYRNSHFNFASPRQSGTFLNNSAASSHLKRYTPNAEFYQKLINKYRSEFKHNLNEDRTNLVTEQSVDGRNGKGRLEKIDGLKRFNGESDYFSGTPQSMNNSSITPKMDAPCNSETNNQSGNEITRPSSHSHFHKQEYRPSGNQKVYSSNILDNPQTKFSREFQNELKRNRSRTFEKKINELMSENATHFPTSKQSRYNADCGKTKFSENRLEKRSSKSSISVKIDEFLTVNKKSLANAVDSIDLMKKNALLGNNGTNQMNRVKNELFESTISTRTDQSTKNILESKSKVDENEQPIISYNTANTHWSIDTSNRTDNTQETKPFEKSNLKKSESTSNHSRCALHSVKSYEKRRVNFVDDKMLVSDEKHTQKTLKTPKYTVKQYEKIETNTSVQPKRKSDKSSNCSKSSLSEKNSEKSIKSKKSLENEAPKTSKDRILHAIESKTLTAKPSEDEFTQCDNNTPTSKVLGNRDQPCIKRTPTNENEYKTTSDNHKNKTLLQNNNYIENFSEKLKVKPKSNSQNIKNQKHENKTKKMSKPKLEKNIKRVGRETARIINYSPSSKKSPTTSANFYENSASNKTTVYSQPHLSPQPVKRPNKISKQKVDVQKQHVQNPNVQNHYVQNQSFGVTFPLNPDQMQSRPPPKNRMQLVCLPIKDSENVKRLELQSVSIAPQNCQSVDEQQTTSKTSIVTNPAPTFMTQGRMYDSVPMPGGKEGSKPLNSDKAYNTPQTNFPLPFPQSCKQVPILTRNINETVNKNMPSVQKANTPSLYQPNAGRNNTHFNENNKIKINKNNNNNNNNNNGVTRSLTPASTQNFCLILHSRHRDDDIMTSNRVEKFPCGVGLWKGVEVERRRGIPRNRLKCTTAHPNADELIKVLLEYKNLVLFNQRTTFVIGIF</sequence>
<accession>T1EZ86</accession>
<feature type="compositionally biased region" description="Basic and acidic residues" evidence="1">
    <location>
        <begin position="2131"/>
        <end position="2145"/>
    </location>
</feature>
<organism evidence="3 4">
    <name type="scientific">Helobdella robusta</name>
    <name type="common">Californian leech</name>
    <dbReference type="NCBI Taxonomy" id="6412"/>
    <lineage>
        <taxon>Eukaryota</taxon>
        <taxon>Metazoa</taxon>
        <taxon>Spiralia</taxon>
        <taxon>Lophotrochozoa</taxon>
        <taxon>Annelida</taxon>
        <taxon>Clitellata</taxon>
        <taxon>Hirudinea</taxon>
        <taxon>Rhynchobdellida</taxon>
        <taxon>Glossiphoniidae</taxon>
        <taxon>Helobdella</taxon>
    </lineage>
</organism>
<protein>
    <submittedName>
        <fullName evidence="2 3">Uncharacterized protein</fullName>
    </submittedName>
</protein>
<feature type="compositionally biased region" description="Basic and acidic residues" evidence="1">
    <location>
        <begin position="3545"/>
        <end position="3574"/>
    </location>
</feature>
<feature type="compositionally biased region" description="Basic and acidic residues" evidence="1">
    <location>
        <begin position="1940"/>
        <end position="1952"/>
    </location>
</feature>